<dbReference type="Gene3D" id="1.25.10.10">
    <property type="entry name" value="Leucine-rich Repeat Variant"/>
    <property type="match status" value="2"/>
</dbReference>
<feature type="region of interest" description="Disordered" evidence="12">
    <location>
        <begin position="262"/>
        <end position="324"/>
    </location>
</feature>
<dbReference type="GO" id="GO:0004386">
    <property type="term" value="F:helicase activity"/>
    <property type="evidence" value="ECO:0007669"/>
    <property type="project" value="UniProtKB-KW"/>
</dbReference>
<dbReference type="KEGG" id="lbc:LACBIDRAFT_384593"/>
<dbReference type="InterPro" id="IPR000330">
    <property type="entry name" value="SNF2_N"/>
</dbReference>
<dbReference type="PROSITE" id="PS51194">
    <property type="entry name" value="HELICASE_CTER"/>
    <property type="match status" value="1"/>
</dbReference>
<dbReference type="RefSeq" id="XP_001878271.1">
    <property type="nucleotide sequence ID" value="XM_001878236.1"/>
</dbReference>
<dbReference type="SUPFAM" id="SSF52540">
    <property type="entry name" value="P-loop containing nucleoside triphosphate hydrolases"/>
    <property type="match status" value="2"/>
</dbReference>
<dbReference type="CDD" id="cd18793">
    <property type="entry name" value="SF2_C_SNF"/>
    <property type="match status" value="1"/>
</dbReference>
<evidence type="ECO:0000313" key="16">
    <source>
        <dbReference type="Proteomes" id="UP000001194"/>
    </source>
</evidence>
<dbReference type="STRING" id="486041.B0D3Q8"/>
<gene>
    <name evidence="15" type="primary">CHR16215</name>
    <name evidence="15" type="ORF">LACBIDRAFT_384593</name>
</gene>
<dbReference type="FunFam" id="3.40.50.300:FF:000428">
    <property type="entry name" value="TATA-binding protein-associated factor 172"/>
    <property type="match status" value="1"/>
</dbReference>
<dbReference type="PANTHER" id="PTHR36498:SF1">
    <property type="entry name" value="TATA-BINDING PROTEIN-ASSOCIATED FACTOR 172"/>
    <property type="match status" value="1"/>
</dbReference>
<feature type="compositionally biased region" description="Polar residues" evidence="12">
    <location>
        <begin position="218"/>
        <end position="240"/>
    </location>
</feature>
<protein>
    <recommendedName>
        <fullName evidence="10">TATA-binding protein-associated factor mot1</fullName>
    </recommendedName>
    <alternativeName>
        <fullName evidence="11">Modifier of transcription 1</fullName>
    </alternativeName>
</protein>
<evidence type="ECO:0000256" key="9">
    <source>
        <dbReference type="ARBA" id="ARBA00023242"/>
    </source>
</evidence>
<dbReference type="OrthoDB" id="10252227at2759"/>
<feature type="domain" description="Helicase ATP-binding" evidence="13">
    <location>
        <begin position="1359"/>
        <end position="1532"/>
    </location>
</feature>
<dbReference type="HOGENOM" id="CLU_000315_1_1_1"/>
<dbReference type="InterPro" id="IPR011989">
    <property type="entry name" value="ARM-like"/>
</dbReference>
<dbReference type="InterPro" id="IPR014001">
    <property type="entry name" value="Helicase_ATP-bd"/>
</dbReference>
<dbReference type="Gene3D" id="1.20.120.850">
    <property type="entry name" value="SWI2/SNF2 ATPases, N-terminal domain"/>
    <property type="match status" value="1"/>
</dbReference>
<dbReference type="GeneID" id="6074088"/>
<dbReference type="InParanoid" id="B0D3Q8"/>
<dbReference type="InterPro" id="IPR038718">
    <property type="entry name" value="SNF2-like_sf"/>
</dbReference>
<keyword evidence="4" id="KW-0547">Nucleotide-binding</keyword>
<organism evidence="16">
    <name type="scientific">Laccaria bicolor (strain S238N-H82 / ATCC MYA-4686)</name>
    <name type="common">Bicoloured deceiver</name>
    <name type="synonym">Laccaria laccata var. bicolor</name>
    <dbReference type="NCBI Taxonomy" id="486041"/>
    <lineage>
        <taxon>Eukaryota</taxon>
        <taxon>Fungi</taxon>
        <taxon>Dikarya</taxon>
        <taxon>Basidiomycota</taxon>
        <taxon>Agaricomycotina</taxon>
        <taxon>Agaricomycetes</taxon>
        <taxon>Agaricomycetidae</taxon>
        <taxon>Agaricales</taxon>
        <taxon>Agaricineae</taxon>
        <taxon>Hydnangiaceae</taxon>
        <taxon>Laccaria</taxon>
    </lineage>
</organism>
<comment type="subcellular location">
    <subcellularLocation>
        <location evidence="1">Nucleus</location>
    </subcellularLocation>
</comment>
<dbReference type="GO" id="GO:0016887">
    <property type="term" value="F:ATP hydrolysis activity"/>
    <property type="evidence" value="ECO:0007669"/>
    <property type="project" value="InterPro"/>
</dbReference>
<feature type="region of interest" description="Disordered" evidence="12">
    <location>
        <begin position="218"/>
        <end position="245"/>
    </location>
</feature>
<dbReference type="InterPro" id="IPR027417">
    <property type="entry name" value="P-loop_NTPase"/>
</dbReference>
<dbReference type="FunCoup" id="B0D3Q8">
    <property type="interactions" value="771"/>
</dbReference>
<dbReference type="InterPro" id="IPR044078">
    <property type="entry name" value="Mot1_ATP-bd"/>
</dbReference>
<dbReference type="FunFam" id="3.40.50.10810:FF:000009">
    <property type="entry name" value="B-TFIID TATA-box-binding protein-associated factor 1"/>
    <property type="match status" value="1"/>
</dbReference>
<dbReference type="Gene3D" id="3.40.50.10810">
    <property type="entry name" value="Tandem AAA-ATPase domain"/>
    <property type="match status" value="1"/>
</dbReference>
<keyword evidence="5" id="KW-0378">Hydrolase</keyword>
<dbReference type="InterPro" id="IPR001650">
    <property type="entry name" value="Helicase_C-like"/>
</dbReference>
<dbReference type="PROSITE" id="PS51192">
    <property type="entry name" value="HELICASE_ATP_BIND_1"/>
    <property type="match status" value="1"/>
</dbReference>
<dbReference type="SMART" id="SM00490">
    <property type="entry name" value="HELICc"/>
    <property type="match status" value="1"/>
</dbReference>
<sequence>MTSRLDRLLLLLDTGSSTSVRNTAAKQLAQLAVKSVISDVAIVEDDFKSNRQSVALADRSSWAELMAVVARIIPFLHSKSFESRIAASVALSQIFTLVPVWKPAPVEDDAMTTDALPLPEYPIFSLRELILQGNLLLASSGKEFTKPTGILSSAAEVKKARKEAMGRLGLEFLEIVADDIGLDKELAADMEVDMDENPLPPPPDSADGIEVLAAMDLSTSENQDPSPQTRTVTPTMPSPTDSHDHVAQEADVGALSARERNRLKRKRKPGNSAFVVAPPPQSTGAKYSAAPTGSSHKARLISSDDKNSVSRINSPAPCTKDPPSEKVIIDPTKGGAVSPKAAKQSKALEVEPGCWIWDGVVKVLEVDLFSAAWEVRHGAAMALRELLRVQGKCGGMKDGLAWTENEIAHEKWCNDLSAKFLCIFVLDRFGDFVSDQVVAPVRETVSQTLASLLIHMPQRSLLHVHAVLLQMIRQDFNLSINGKLKTEPIERNHVWEVRHAGLLGIKYEVAVRHDLFDTELKTEESGGASQNVLQDVVDAAILGLGDKDDDVRSVAASCLLPVAKHMVTRLSGSLGQVLVVLWRCLCDMKDDLSSSVGAVMELLGSGTISPNWCHVLRGLSLRLPLSTLAQTLFPFFRHTIPNVRLAVVKTLHSFMDVSSLPKDWVATALLRLLFQNLISEEREDIRNASLSAWRRALSILPRSAEVMELSISQQLLLDWYAAMMTPIGVAINSSTFYHPLTANDGDVLPERHNVDKNMLAQDLSLVSTEVTLKARVAAATALATLMMFWPSELLDQCFRPILNHYMDSTSMLQKFLAAIIAEEWAQEHALNTLKLPLRPPLLESSTLAVELSVKTLSWLQEKPPAAYHEMAFALSRIHTECTGLLQSFATDCKLPMSSIPFLGSEIDLSGSKPDCFTIETAQAAVGSMYSRLKDSLGRTKKRELALISDKRNNVVASIDRYIDVKAQHDIRVSAAFAAAFVAFKSTPDKVSPVVKGIMNGIKSEENLDLQTRSAAAVASFVDFCTTHNIAQPPDKIVKNLCTFLCQDAEQTPTFAFMRKQTDGILSFSTLTDIPPPAQGRSAKEPIKDSQPDPIKVEEARKARLSRRGACLAFTQLSATFGPRLLEVIPNMWQFMAGGLLSAFQSESAQTADILIEKQYGQDVIDSLSVLEAVAPTFHEKLWSNLAQTFPMMDLAIRSRFAIIRQSAARCFATICDVMTTDAMRYVIEHLVPLLNDPLVLSNRQGAIELIYHIVQRLDIKALPYVIFMVVPVLGRMSDSDDEIRSTATNTFASLVKMVPLEAGLPDPPGFSPDLLKRRDAERQFLAQLLDGSKVNQYTMPVTIKAELRKYQQEGVNWLAFLAKYQLHGILCDDMGLGKTLQSICILSSKHFERAERHRATNSQDSVHLPSLIICPPTLTGHWYYEILKYADNLLPILYTGNSRERTRLLSKLHSFDVVITSYEVVRNDISNLEDLHWLYCVLDEGHVIKNSKTKLTKAVKCIRAQHRLILSGTPIQNNVLELWSLFDFLMPGFLGTEASFNERFGKPILSNRDGKAKNSEAAALALEALHKQVLPFLLRRLKEDVLHDLPPKIIQDYYCELSELQKYLYDDFSKSKARTSAEDTIQASLSTKPEGGQQHVFQSLQYLRKLCNHPALVLKSNKEVISAALENANVQGDGLNDIRNAPKLLALKQLLLDCGIGGSAIASADSQKSELIDTVEEPGSSFSQHRVLIFCQMKQMLDIIESDLFKVHMPSVTYMRLDGATDAGKRHAIVQTFNSDPSIDCLLLTTHVGGLGLTLTGADTVIFVEHDWNPMKDLQAMDRAHRIGQKKVVNVYRLITKGTLEEKIMGLQRFKLNIAHSVVTQQNSGLSSMDTDLVLDLFRRTSEEEDAAAAANKAKQASGPISQKNLLLGLEELPEDEYEGLDLTAFLGSLGE</sequence>
<reference evidence="15 16" key="1">
    <citation type="journal article" date="2008" name="Nature">
        <title>The genome of Laccaria bicolor provides insights into mycorrhizal symbiosis.</title>
        <authorList>
            <person name="Martin F."/>
            <person name="Aerts A."/>
            <person name="Ahren D."/>
            <person name="Brun A."/>
            <person name="Danchin E.G.J."/>
            <person name="Duchaussoy F."/>
            <person name="Gibon J."/>
            <person name="Kohler A."/>
            <person name="Lindquist E."/>
            <person name="Pereda V."/>
            <person name="Salamov A."/>
            <person name="Shapiro H.J."/>
            <person name="Wuyts J."/>
            <person name="Blaudez D."/>
            <person name="Buee M."/>
            <person name="Brokstein P."/>
            <person name="Canbaeck B."/>
            <person name="Cohen D."/>
            <person name="Courty P.E."/>
            <person name="Coutinho P.M."/>
            <person name="Delaruelle C."/>
            <person name="Detter J.C."/>
            <person name="Deveau A."/>
            <person name="DiFazio S."/>
            <person name="Duplessis S."/>
            <person name="Fraissinet-Tachet L."/>
            <person name="Lucic E."/>
            <person name="Frey-Klett P."/>
            <person name="Fourrey C."/>
            <person name="Feussner I."/>
            <person name="Gay G."/>
            <person name="Grimwood J."/>
            <person name="Hoegger P.J."/>
            <person name="Jain P."/>
            <person name="Kilaru S."/>
            <person name="Labbe J."/>
            <person name="Lin Y.C."/>
            <person name="Legue V."/>
            <person name="Le Tacon F."/>
            <person name="Marmeisse R."/>
            <person name="Melayah D."/>
            <person name="Montanini B."/>
            <person name="Muratet M."/>
            <person name="Nehls U."/>
            <person name="Niculita-Hirzel H."/>
            <person name="Oudot-Le Secq M.P."/>
            <person name="Peter M."/>
            <person name="Quesneville H."/>
            <person name="Rajashekar B."/>
            <person name="Reich M."/>
            <person name="Rouhier N."/>
            <person name="Schmutz J."/>
            <person name="Yin T."/>
            <person name="Chalot M."/>
            <person name="Henrissat B."/>
            <person name="Kuees U."/>
            <person name="Lucas S."/>
            <person name="Van de Peer Y."/>
            <person name="Podila G.K."/>
            <person name="Polle A."/>
            <person name="Pukkila P.J."/>
            <person name="Richardson P.M."/>
            <person name="Rouze P."/>
            <person name="Sanders I.R."/>
            <person name="Stajich J.E."/>
            <person name="Tunlid A."/>
            <person name="Tuskan G."/>
            <person name="Grigoriev I.V."/>
        </authorList>
    </citation>
    <scope>NUCLEOTIDE SEQUENCE [LARGE SCALE GENOMIC DNA]</scope>
    <source>
        <strain evidence="16">S238N-H82 / ATCC MYA-4686</strain>
    </source>
</reference>
<accession>B0D3Q8</accession>
<dbReference type="InterPro" id="IPR049730">
    <property type="entry name" value="SNF2/RAD54-like_C"/>
</dbReference>
<dbReference type="GO" id="GO:0017025">
    <property type="term" value="F:TBP-class protein binding"/>
    <property type="evidence" value="ECO:0007669"/>
    <property type="project" value="InterPro"/>
</dbReference>
<dbReference type="GO" id="GO:0005524">
    <property type="term" value="F:ATP binding"/>
    <property type="evidence" value="ECO:0007669"/>
    <property type="project" value="UniProtKB-KW"/>
</dbReference>
<evidence type="ECO:0000256" key="6">
    <source>
        <dbReference type="ARBA" id="ARBA00022806"/>
    </source>
</evidence>
<keyword evidence="7" id="KW-0067">ATP-binding</keyword>
<evidence type="ECO:0000256" key="4">
    <source>
        <dbReference type="ARBA" id="ARBA00022741"/>
    </source>
</evidence>
<dbReference type="Pfam" id="PF00176">
    <property type="entry name" value="SNF2-rel_dom"/>
    <property type="match status" value="1"/>
</dbReference>
<dbReference type="EMBL" id="DS547096">
    <property type="protein sequence ID" value="EDR10970.1"/>
    <property type="molecule type" value="Genomic_DNA"/>
</dbReference>
<dbReference type="SMART" id="SM00487">
    <property type="entry name" value="DEXDc"/>
    <property type="match status" value="1"/>
</dbReference>
<dbReference type="Gene3D" id="3.40.50.300">
    <property type="entry name" value="P-loop containing nucleotide triphosphate hydrolases"/>
    <property type="match status" value="1"/>
</dbReference>
<feature type="domain" description="Helicase C-terminal" evidence="14">
    <location>
        <begin position="1711"/>
        <end position="1870"/>
    </location>
</feature>
<keyword evidence="16" id="KW-1185">Reference proteome</keyword>
<dbReference type="CDD" id="cd17999">
    <property type="entry name" value="DEXHc_Mot1"/>
    <property type="match status" value="1"/>
</dbReference>
<evidence type="ECO:0000256" key="8">
    <source>
        <dbReference type="ARBA" id="ARBA00023125"/>
    </source>
</evidence>
<keyword evidence="6" id="KW-0347">Helicase</keyword>
<dbReference type="Proteomes" id="UP000001194">
    <property type="component" value="Unassembled WGS sequence"/>
</dbReference>
<dbReference type="GO" id="GO:0003677">
    <property type="term" value="F:DNA binding"/>
    <property type="evidence" value="ECO:0007669"/>
    <property type="project" value="UniProtKB-KW"/>
</dbReference>
<dbReference type="InterPro" id="IPR016024">
    <property type="entry name" value="ARM-type_fold"/>
</dbReference>
<evidence type="ECO:0000256" key="1">
    <source>
        <dbReference type="ARBA" id="ARBA00004123"/>
    </source>
</evidence>
<dbReference type="SUPFAM" id="SSF48371">
    <property type="entry name" value="ARM repeat"/>
    <property type="match status" value="1"/>
</dbReference>
<dbReference type="InterPro" id="IPR022707">
    <property type="entry name" value="Mot1_central_dom"/>
</dbReference>
<dbReference type="Pfam" id="PF12054">
    <property type="entry name" value="DUF3535"/>
    <property type="match status" value="1"/>
</dbReference>
<evidence type="ECO:0000256" key="5">
    <source>
        <dbReference type="ARBA" id="ARBA00022801"/>
    </source>
</evidence>
<keyword evidence="3" id="KW-0677">Repeat</keyword>
<evidence type="ECO:0000259" key="14">
    <source>
        <dbReference type="PROSITE" id="PS51194"/>
    </source>
</evidence>
<dbReference type="PANTHER" id="PTHR36498">
    <property type="entry name" value="TATA-BINDING PROTEIN-ASSOCIATED FACTOR 172"/>
    <property type="match status" value="1"/>
</dbReference>
<dbReference type="GO" id="GO:0005634">
    <property type="term" value="C:nucleus"/>
    <property type="evidence" value="ECO:0007669"/>
    <property type="project" value="UniProtKB-SubCell"/>
</dbReference>
<evidence type="ECO:0000313" key="15">
    <source>
        <dbReference type="EMBL" id="EDR10970.1"/>
    </source>
</evidence>
<evidence type="ECO:0000256" key="11">
    <source>
        <dbReference type="ARBA" id="ARBA00081329"/>
    </source>
</evidence>
<evidence type="ECO:0000256" key="12">
    <source>
        <dbReference type="SAM" id="MobiDB-lite"/>
    </source>
</evidence>
<evidence type="ECO:0000256" key="10">
    <source>
        <dbReference type="ARBA" id="ARBA00073046"/>
    </source>
</evidence>
<comment type="similarity">
    <text evidence="2">Belongs to the SNF2/RAD54 helicase family.</text>
</comment>
<dbReference type="InterPro" id="IPR044972">
    <property type="entry name" value="Mot1"/>
</dbReference>
<proteinExistence type="inferred from homology"/>
<evidence type="ECO:0000256" key="7">
    <source>
        <dbReference type="ARBA" id="ARBA00022840"/>
    </source>
</evidence>
<evidence type="ECO:0000259" key="13">
    <source>
        <dbReference type="PROSITE" id="PS51192"/>
    </source>
</evidence>
<name>B0D3Q8_LACBS</name>
<keyword evidence="8" id="KW-0238">DNA-binding</keyword>
<keyword evidence="9" id="KW-0539">Nucleus</keyword>
<dbReference type="Pfam" id="PF00271">
    <property type="entry name" value="Helicase_C"/>
    <property type="match status" value="1"/>
</dbReference>
<evidence type="ECO:0000256" key="2">
    <source>
        <dbReference type="ARBA" id="ARBA00007025"/>
    </source>
</evidence>
<evidence type="ECO:0000256" key="3">
    <source>
        <dbReference type="ARBA" id="ARBA00022737"/>
    </source>
</evidence>